<dbReference type="PANTHER" id="PTHR30068">
    <property type="entry name" value="URONATE ISOMERASE"/>
    <property type="match status" value="1"/>
</dbReference>
<evidence type="ECO:0000313" key="3">
    <source>
        <dbReference type="Proteomes" id="UP000824246"/>
    </source>
</evidence>
<dbReference type="Pfam" id="PF01553">
    <property type="entry name" value="Acyltransferase"/>
    <property type="match status" value="1"/>
</dbReference>
<proteinExistence type="predicted"/>
<dbReference type="InterPro" id="IPR002123">
    <property type="entry name" value="Plipid/glycerol_acylTrfase"/>
</dbReference>
<dbReference type="GO" id="GO:0042840">
    <property type="term" value="P:D-glucuronate catabolic process"/>
    <property type="evidence" value="ECO:0007669"/>
    <property type="project" value="TreeGrafter"/>
</dbReference>
<gene>
    <name evidence="2" type="ORF">H9982_02905</name>
</gene>
<dbReference type="Proteomes" id="UP000824246">
    <property type="component" value="Unassembled WGS sequence"/>
</dbReference>
<reference evidence="2" key="1">
    <citation type="journal article" date="2021" name="PeerJ">
        <title>Extensive microbial diversity within the chicken gut microbiome revealed by metagenomics and culture.</title>
        <authorList>
            <person name="Gilroy R."/>
            <person name="Ravi A."/>
            <person name="Getino M."/>
            <person name="Pursley I."/>
            <person name="Horton D.L."/>
            <person name="Alikhan N.F."/>
            <person name="Baker D."/>
            <person name="Gharbi K."/>
            <person name="Hall N."/>
            <person name="Watson M."/>
            <person name="Adriaenssens E.M."/>
            <person name="Foster-Nyarko E."/>
            <person name="Jarju S."/>
            <person name="Secka A."/>
            <person name="Antonio M."/>
            <person name="Oren A."/>
            <person name="Chaudhuri R.R."/>
            <person name="La Ragione R."/>
            <person name="Hildebrand F."/>
            <person name="Pallen M.J."/>
        </authorList>
    </citation>
    <scope>NUCLEOTIDE SEQUENCE</scope>
    <source>
        <strain evidence="2">ChiHjej12B11-16260</strain>
    </source>
</reference>
<feature type="domain" description="Phospholipid/glycerol acyltransferase" evidence="1">
    <location>
        <begin position="80"/>
        <end position="191"/>
    </location>
</feature>
<keyword evidence="2" id="KW-0012">Acyltransferase</keyword>
<dbReference type="GO" id="GO:0016746">
    <property type="term" value="F:acyltransferase activity"/>
    <property type="evidence" value="ECO:0007669"/>
    <property type="project" value="UniProtKB-KW"/>
</dbReference>
<comment type="caution">
    <text evidence="2">The sequence shown here is derived from an EMBL/GenBank/DDBJ whole genome shotgun (WGS) entry which is preliminary data.</text>
</comment>
<evidence type="ECO:0000259" key="1">
    <source>
        <dbReference type="Pfam" id="PF01553"/>
    </source>
</evidence>
<protein>
    <submittedName>
        <fullName evidence="2">1-acyl-sn-glycerol-3-phosphate acyltransferase</fullName>
    </submittedName>
</protein>
<dbReference type="EMBL" id="DXFB01000079">
    <property type="protein sequence ID" value="HIX45150.1"/>
    <property type="molecule type" value="Genomic_DNA"/>
</dbReference>
<organism evidence="2 3">
    <name type="scientific">Candidatus Barnesiella excrementipullorum</name>
    <dbReference type="NCBI Taxonomy" id="2838479"/>
    <lineage>
        <taxon>Bacteria</taxon>
        <taxon>Pseudomonadati</taxon>
        <taxon>Bacteroidota</taxon>
        <taxon>Bacteroidia</taxon>
        <taxon>Bacteroidales</taxon>
        <taxon>Barnesiellaceae</taxon>
        <taxon>Barnesiella</taxon>
    </lineage>
</organism>
<dbReference type="PANTHER" id="PTHR30068:SF3">
    <property type="entry name" value="PHOSPHOLIPID_GLYCEROL ACYLTRANSFERASE DOMAIN-CONTAINING PROTEIN"/>
    <property type="match status" value="1"/>
</dbReference>
<accession>A0A9D1VRA9</accession>
<sequence length="387" mass="44942">MTDRHDFDDIRPFDEEEFRDKIVQLTEEPYFKGIITAVMPGVDYDTFSQRMKKLRSVNEFQQNIIRPWLEKLTAHTSDGFTYEGIEHISHDKSYLYISNHRDIVLDASYLCIALLKEGYPACQIAIGSNLLIYNWICDMVRINGSFIVKRGLPGRQALEAAHHLSEYIHYAIQERNSSIWIAQREGRSKDSNDRTQEALIKMLCLSGEGSIVQRLTELHFAPVSISYEYDPCDSLKAYEFLQKSKNPDFKKSQRDDLKSMETGIMGYKGRIHFCITPCIDDYVAGLDPAADKNSILQAVIQMIDHRIHANYRIYEGNYVAYDLYYTGNRFADRYNESDKQRFLQYIDQQIAKLGDLTDDDRAFVYDKMLLMYSNPLKNKLIAEGKEV</sequence>
<keyword evidence="2" id="KW-0808">Transferase</keyword>
<reference evidence="2" key="2">
    <citation type="submission" date="2021-04" db="EMBL/GenBank/DDBJ databases">
        <authorList>
            <person name="Gilroy R."/>
        </authorList>
    </citation>
    <scope>NUCLEOTIDE SEQUENCE</scope>
    <source>
        <strain evidence="2">ChiHjej12B11-16260</strain>
    </source>
</reference>
<dbReference type="GO" id="GO:0019698">
    <property type="term" value="P:D-galacturonate catabolic process"/>
    <property type="evidence" value="ECO:0007669"/>
    <property type="project" value="TreeGrafter"/>
</dbReference>
<name>A0A9D1VRA9_9BACT</name>
<dbReference type="AlphaFoldDB" id="A0A9D1VRA9"/>
<evidence type="ECO:0000313" key="2">
    <source>
        <dbReference type="EMBL" id="HIX45150.1"/>
    </source>
</evidence>